<reference evidence="3" key="1">
    <citation type="submission" date="2022-11" db="UniProtKB">
        <authorList>
            <consortium name="WormBaseParasite"/>
        </authorList>
    </citation>
    <scope>IDENTIFICATION</scope>
</reference>
<evidence type="ECO:0000313" key="3">
    <source>
        <dbReference type="WBParaSite" id="PSU_v2.g12789.t1"/>
    </source>
</evidence>
<name>A0A914Y1Y2_9BILA</name>
<accession>A0A914Y1Y2</accession>
<dbReference type="AlphaFoldDB" id="A0A914Y1Y2"/>
<evidence type="ECO:0000256" key="1">
    <source>
        <dbReference type="SAM" id="MobiDB-lite"/>
    </source>
</evidence>
<organism evidence="2 3">
    <name type="scientific">Panagrolaimus superbus</name>
    <dbReference type="NCBI Taxonomy" id="310955"/>
    <lineage>
        <taxon>Eukaryota</taxon>
        <taxon>Metazoa</taxon>
        <taxon>Ecdysozoa</taxon>
        <taxon>Nematoda</taxon>
        <taxon>Chromadorea</taxon>
        <taxon>Rhabditida</taxon>
        <taxon>Tylenchina</taxon>
        <taxon>Panagrolaimomorpha</taxon>
        <taxon>Panagrolaimoidea</taxon>
        <taxon>Panagrolaimidae</taxon>
        <taxon>Panagrolaimus</taxon>
    </lineage>
</organism>
<keyword evidence="2" id="KW-1185">Reference proteome</keyword>
<feature type="compositionally biased region" description="Polar residues" evidence="1">
    <location>
        <begin position="116"/>
        <end position="125"/>
    </location>
</feature>
<dbReference type="WBParaSite" id="PSU_v2.g12789.t1">
    <property type="protein sequence ID" value="PSU_v2.g12789.t1"/>
    <property type="gene ID" value="PSU_v2.g12789"/>
</dbReference>
<feature type="region of interest" description="Disordered" evidence="1">
    <location>
        <begin position="98"/>
        <end position="125"/>
    </location>
</feature>
<dbReference type="Proteomes" id="UP000887577">
    <property type="component" value="Unplaced"/>
</dbReference>
<proteinExistence type="predicted"/>
<evidence type="ECO:0000313" key="2">
    <source>
        <dbReference type="Proteomes" id="UP000887577"/>
    </source>
</evidence>
<protein>
    <submittedName>
        <fullName evidence="3">Uncharacterized protein</fullName>
    </submittedName>
</protein>
<sequence>MEKLKKEEKQEVKPITEEAFLADTVNIIDEVMLKPDSSNLNEPEKIEPKKVENDVTLNVTSVIPPWKVPWKNEQQIEEDGGGLNENVGATGTIYAVEGKPVDKKEEPSDEDWLQLDNHSVYNSAK</sequence>